<proteinExistence type="predicted"/>
<sequence>MEPLFEYGLSQTGAMQLRAGLTRVIGERLMALGLGHWRNTLELWLWYYWWLDERSAFEAYPVRDIHGLLGRALRENVAWSDEQFARELAQLPFLCWRAKDGTDAEWVPLNQSFNEFARFVRVDQLRLWQSDRPRPDVTVTAQWLLQRLAHELRDADDMSVS</sequence>
<dbReference type="RefSeq" id="WP_036057527.1">
    <property type="nucleotide sequence ID" value="NZ_JAHPMB010000026.1"/>
</dbReference>
<gene>
    <name evidence="1" type="ORF">DM48_7898</name>
</gene>
<accession>A0AAW3F9R8</accession>
<dbReference type="EMBL" id="JPGG01000012">
    <property type="protein sequence ID" value="KGC20245.1"/>
    <property type="molecule type" value="Genomic_DNA"/>
</dbReference>
<evidence type="ECO:0000313" key="1">
    <source>
        <dbReference type="EMBL" id="KGC20245.1"/>
    </source>
</evidence>
<evidence type="ECO:0000313" key="2">
    <source>
        <dbReference type="Proteomes" id="UP000029590"/>
    </source>
</evidence>
<dbReference type="Proteomes" id="UP000029590">
    <property type="component" value="Unassembled WGS sequence"/>
</dbReference>
<comment type="caution">
    <text evidence="1">The sequence shown here is derived from an EMBL/GenBank/DDBJ whole genome shotgun (WGS) entry which is preliminary data.</text>
</comment>
<organism evidence="1 2">
    <name type="scientific">Burkholderia gladioli</name>
    <name type="common">Pseudomonas marginata</name>
    <name type="synonym">Phytomonas marginata</name>
    <dbReference type="NCBI Taxonomy" id="28095"/>
    <lineage>
        <taxon>Bacteria</taxon>
        <taxon>Pseudomonadati</taxon>
        <taxon>Pseudomonadota</taxon>
        <taxon>Betaproteobacteria</taxon>
        <taxon>Burkholderiales</taxon>
        <taxon>Burkholderiaceae</taxon>
        <taxon>Burkholderia</taxon>
    </lineage>
</organism>
<name>A0AAW3F9R8_BURGA</name>
<reference evidence="1 2" key="1">
    <citation type="submission" date="2014-04" db="EMBL/GenBank/DDBJ databases">
        <authorList>
            <person name="Bishop-Lilly K.A."/>
            <person name="Broomall S.M."/>
            <person name="Chain P.S."/>
            <person name="Chertkov O."/>
            <person name="Coyne S.R."/>
            <person name="Daligault H.E."/>
            <person name="Davenport K.W."/>
            <person name="Erkkila T."/>
            <person name="Frey K.G."/>
            <person name="Gibbons H.S."/>
            <person name="Gu W."/>
            <person name="Jaissle J."/>
            <person name="Johnson S.L."/>
            <person name="Koroleva G.I."/>
            <person name="Ladner J.T."/>
            <person name="Lo C.-C."/>
            <person name="Minogue T.D."/>
            <person name="Munk C."/>
            <person name="Palacios G.F."/>
            <person name="Redden C.L."/>
            <person name="Rosenzweig C.N."/>
            <person name="Scholz M.B."/>
            <person name="Teshima H."/>
            <person name="Xu Y."/>
        </authorList>
    </citation>
    <scope>NUCLEOTIDE SEQUENCE [LARGE SCALE GENOMIC DNA]</scope>
    <source>
        <strain evidence="2">gladioli</strain>
    </source>
</reference>
<protein>
    <submittedName>
        <fullName evidence="1">Uncharacterized protein</fullName>
    </submittedName>
</protein>
<dbReference type="AlphaFoldDB" id="A0AAW3F9R8"/>